<comment type="catalytic activity">
    <reaction evidence="7">
        <text>L-threonyl-[protein] + ATP = O-phospho-L-threonyl-[protein] + ADP + H(+)</text>
        <dbReference type="Rhea" id="RHEA:46608"/>
        <dbReference type="Rhea" id="RHEA-COMP:11060"/>
        <dbReference type="Rhea" id="RHEA-COMP:11605"/>
        <dbReference type="ChEBI" id="CHEBI:15378"/>
        <dbReference type="ChEBI" id="CHEBI:30013"/>
        <dbReference type="ChEBI" id="CHEBI:30616"/>
        <dbReference type="ChEBI" id="CHEBI:61977"/>
        <dbReference type="ChEBI" id="CHEBI:456216"/>
        <dbReference type="EC" id="2.7.11.1"/>
    </reaction>
</comment>
<dbReference type="Gene3D" id="1.10.510.10">
    <property type="entry name" value="Transferase(Phosphotransferase) domain 1"/>
    <property type="match status" value="1"/>
</dbReference>
<dbReference type="EC" id="2.7.11.1" evidence="1"/>
<reference evidence="10" key="1">
    <citation type="submission" date="2020-08" db="EMBL/GenBank/DDBJ databases">
        <title>Plant Genome Project.</title>
        <authorList>
            <person name="Zhang R.-G."/>
        </authorList>
    </citation>
    <scope>NUCLEOTIDE SEQUENCE</scope>
    <source>
        <strain evidence="10">WSP0</strain>
        <tissue evidence="10">Leaf</tissue>
    </source>
</reference>
<dbReference type="InterPro" id="IPR000719">
    <property type="entry name" value="Prot_kinase_dom"/>
</dbReference>
<evidence type="ECO:0000256" key="6">
    <source>
        <dbReference type="ARBA" id="ARBA00022840"/>
    </source>
</evidence>
<dbReference type="Proteomes" id="UP000823749">
    <property type="component" value="Chromosome 4"/>
</dbReference>
<keyword evidence="2" id="KW-0723">Serine/threonine-protein kinase</keyword>
<dbReference type="PANTHER" id="PTHR48005:SF95">
    <property type="entry name" value="PROTEIN KINASE DOMAIN-CONTAINING PROTEIN"/>
    <property type="match status" value="1"/>
</dbReference>
<dbReference type="EMBL" id="JACTNZ010000004">
    <property type="protein sequence ID" value="KAG5552616.1"/>
    <property type="molecule type" value="Genomic_DNA"/>
</dbReference>
<dbReference type="PANTHER" id="PTHR48005">
    <property type="entry name" value="LEUCINE RICH REPEAT KINASE 2"/>
    <property type="match status" value="1"/>
</dbReference>
<keyword evidence="3" id="KW-0808">Transferase</keyword>
<comment type="caution">
    <text evidence="10">The sequence shown here is derived from an EMBL/GenBank/DDBJ whole genome shotgun (WGS) entry which is preliminary data.</text>
</comment>
<dbReference type="InterPro" id="IPR011009">
    <property type="entry name" value="Kinase-like_dom_sf"/>
</dbReference>
<keyword evidence="5" id="KW-0418">Kinase</keyword>
<dbReference type="InterPro" id="IPR008266">
    <property type="entry name" value="Tyr_kinase_AS"/>
</dbReference>
<gene>
    <name evidence="10" type="ORF">RHGRI_010640</name>
</gene>
<keyword evidence="11" id="KW-1185">Reference proteome</keyword>
<dbReference type="PROSITE" id="PS50011">
    <property type="entry name" value="PROTEIN_KINASE_DOM"/>
    <property type="match status" value="1"/>
</dbReference>
<dbReference type="Pfam" id="PF00069">
    <property type="entry name" value="Pkinase"/>
    <property type="match status" value="1"/>
</dbReference>
<dbReference type="SMART" id="SM00220">
    <property type="entry name" value="S_TKc"/>
    <property type="match status" value="1"/>
</dbReference>
<evidence type="ECO:0000313" key="10">
    <source>
        <dbReference type="EMBL" id="KAG5552616.1"/>
    </source>
</evidence>
<keyword evidence="4" id="KW-0547">Nucleotide-binding</keyword>
<dbReference type="SUPFAM" id="SSF56112">
    <property type="entry name" value="Protein kinase-like (PK-like)"/>
    <property type="match status" value="1"/>
</dbReference>
<comment type="catalytic activity">
    <reaction evidence="8">
        <text>L-seryl-[protein] + ATP = O-phospho-L-seryl-[protein] + ADP + H(+)</text>
        <dbReference type="Rhea" id="RHEA:17989"/>
        <dbReference type="Rhea" id="RHEA-COMP:9863"/>
        <dbReference type="Rhea" id="RHEA-COMP:11604"/>
        <dbReference type="ChEBI" id="CHEBI:15378"/>
        <dbReference type="ChEBI" id="CHEBI:29999"/>
        <dbReference type="ChEBI" id="CHEBI:30616"/>
        <dbReference type="ChEBI" id="CHEBI:83421"/>
        <dbReference type="ChEBI" id="CHEBI:456216"/>
        <dbReference type="EC" id="2.7.11.1"/>
    </reaction>
</comment>
<feature type="domain" description="Protein kinase" evidence="9">
    <location>
        <begin position="1"/>
        <end position="156"/>
    </location>
</feature>
<evidence type="ECO:0000256" key="5">
    <source>
        <dbReference type="ARBA" id="ARBA00022777"/>
    </source>
</evidence>
<evidence type="ECO:0000256" key="1">
    <source>
        <dbReference type="ARBA" id="ARBA00012513"/>
    </source>
</evidence>
<organism evidence="10 11">
    <name type="scientific">Rhododendron griersonianum</name>
    <dbReference type="NCBI Taxonomy" id="479676"/>
    <lineage>
        <taxon>Eukaryota</taxon>
        <taxon>Viridiplantae</taxon>
        <taxon>Streptophyta</taxon>
        <taxon>Embryophyta</taxon>
        <taxon>Tracheophyta</taxon>
        <taxon>Spermatophyta</taxon>
        <taxon>Magnoliopsida</taxon>
        <taxon>eudicotyledons</taxon>
        <taxon>Gunneridae</taxon>
        <taxon>Pentapetalae</taxon>
        <taxon>asterids</taxon>
        <taxon>Ericales</taxon>
        <taxon>Ericaceae</taxon>
        <taxon>Ericoideae</taxon>
        <taxon>Rhodoreae</taxon>
        <taxon>Rhododendron</taxon>
    </lineage>
</organism>
<dbReference type="GO" id="GO:0005524">
    <property type="term" value="F:ATP binding"/>
    <property type="evidence" value="ECO:0007669"/>
    <property type="project" value="UniProtKB-KW"/>
</dbReference>
<name>A0AAV6KJD4_9ERIC</name>
<keyword evidence="6" id="KW-0067">ATP-binding</keyword>
<evidence type="ECO:0000256" key="7">
    <source>
        <dbReference type="ARBA" id="ARBA00047899"/>
    </source>
</evidence>
<accession>A0AAV6KJD4</accession>
<dbReference type="PROSITE" id="PS00109">
    <property type="entry name" value="PROTEIN_KINASE_TYR"/>
    <property type="match status" value="1"/>
</dbReference>
<evidence type="ECO:0000256" key="3">
    <source>
        <dbReference type="ARBA" id="ARBA00022679"/>
    </source>
</evidence>
<evidence type="ECO:0000256" key="4">
    <source>
        <dbReference type="ARBA" id="ARBA00022741"/>
    </source>
</evidence>
<sequence>MHHDCTPPIVHRDISSNNVLIDEEYEARISDFGTAILIKLDSSNWSALAGTYGYVAPEFAYTMKVTEKCDMYSFGVLALEVFKGKHPGDFISSLLTPGVENVQLRDLLDQRLSPPSPQVEEVVMWIIKLAIACLHSNPQSRPSMHRVSQQLANKIIPQR</sequence>
<evidence type="ECO:0000259" key="9">
    <source>
        <dbReference type="PROSITE" id="PS50011"/>
    </source>
</evidence>
<evidence type="ECO:0000313" key="11">
    <source>
        <dbReference type="Proteomes" id="UP000823749"/>
    </source>
</evidence>
<dbReference type="GO" id="GO:0004674">
    <property type="term" value="F:protein serine/threonine kinase activity"/>
    <property type="evidence" value="ECO:0007669"/>
    <property type="project" value="UniProtKB-KW"/>
</dbReference>
<protein>
    <recommendedName>
        <fullName evidence="1">non-specific serine/threonine protein kinase</fullName>
        <ecNumber evidence="1">2.7.11.1</ecNumber>
    </recommendedName>
</protein>
<evidence type="ECO:0000256" key="2">
    <source>
        <dbReference type="ARBA" id="ARBA00022527"/>
    </source>
</evidence>
<dbReference type="InterPro" id="IPR051420">
    <property type="entry name" value="Ser_Thr_Kinases_DiverseReg"/>
</dbReference>
<dbReference type="AlphaFoldDB" id="A0AAV6KJD4"/>
<evidence type="ECO:0000256" key="8">
    <source>
        <dbReference type="ARBA" id="ARBA00048679"/>
    </source>
</evidence>
<proteinExistence type="predicted"/>